<feature type="transmembrane region" description="Helical" evidence="1">
    <location>
        <begin position="6"/>
        <end position="25"/>
    </location>
</feature>
<evidence type="ECO:0000313" key="2">
    <source>
        <dbReference type="EMBL" id="CBL28125.1"/>
    </source>
</evidence>
<dbReference type="EMBL" id="FP929056">
    <property type="protein sequence ID" value="CBL28125.1"/>
    <property type="molecule type" value="Genomic_DNA"/>
</dbReference>
<keyword evidence="3" id="KW-1185">Reference proteome</keyword>
<evidence type="ECO:0000256" key="1">
    <source>
        <dbReference type="SAM" id="Phobius"/>
    </source>
</evidence>
<dbReference type="AlphaFoldDB" id="A0AB94IWH2"/>
<keyword evidence="1" id="KW-0472">Membrane</keyword>
<keyword evidence="1" id="KW-0812">Transmembrane</keyword>
<sequence>MKVSRVKVGMGVLVVGIVALVRYAMRDMRLDVDLLREGLMNIPGLVMENMQLAREVSGDVWHVRVPYLERRGELVAVRSVDVRRQIREGGEWYLFGAEGVYSNDERTACVNGLLGTLEAPARIWNLESPRLLWSEASGDFVFPRGLTLYDDEFLLSAPEASMDRTGVVLLEKGGQLQWTKPLG</sequence>
<protein>
    <recommendedName>
        <fullName evidence="4">LPS export ABC transporter periplasmic protein LptC</fullName>
    </recommendedName>
</protein>
<accession>A0AB94IWH2</accession>
<reference evidence="2 3" key="2">
    <citation type="submission" date="2010-03" db="EMBL/GenBank/DDBJ databases">
        <authorList>
            <person name="Pajon A."/>
        </authorList>
    </citation>
    <scope>NUCLEOTIDE SEQUENCE [LARGE SCALE GENOMIC DNA]</scope>
    <source>
        <strain evidence="2 3">SGP1</strain>
    </source>
</reference>
<dbReference type="Proteomes" id="UP000008957">
    <property type="component" value="Chromosome"/>
</dbReference>
<gene>
    <name evidence="2" type="ORF">SY1_08130</name>
</gene>
<reference evidence="3" key="1">
    <citation type="submission" date="2010-03" db="EMBL/GenBank/DDBJ databases">
        <title>The genome sequence of Synergistetes sp. SGP1.</title>
        <authorList>
            <consortium name="metaHIT consortium -- http://www.metahit.eu/"/>
            <person name="Pajon A."/>
            <person name="Turner K."/>
            <person name="Parkhill J."/>
            <person name="Wade W."/>
            <person name="Vartoukian S."/>
        </authorList>
    </citation>
    <scope>NUCLEOTIDE SEQUENCE [LARGE SCALE GENOMIC DNA]</scope>
    <source>
        <strain evidence="3">SGP1</strain>
    </source>
</reference>
<evidence type="ECO:0000313" key="3">
    <source>
        <dbReference type="Proteomes" id="UP000008957"/>
    </source>
</evidence>
<keyword evidence="1" id="KW-1133">Transmembrane helix</keyword>
<organism evidence="2 3">
    <name type="scientific">Fretibacterium fastidiosum</name>
    <dbReference type="NCBI Taxonomy" id="651822"/>
    <lineage>
        <taxon>Bacteria</taxon>
        <taxon>Thermotogati</taxon>
        <taxon>Synergistota</taxon>
        <taxon>Synergistia</taxon>
        <taxon>Synergistales</taxon>
        <taxon>Aminobacteriaceae</taxon>
        <taxon>Fretibacterium</taxon>
    </lineage>
</organism>
<dbReference type="RefSeq" id="WP_015556272.1">
    <property type="nucleotide sequence ID" value="NC_021038.1"/>
</dbReference>
<evidence type="ECO:0008006" key="4">
    <source>
        <dbReference type="Google" id="ProtNLM"/>
    </source>
</evidence>
<name>A0AB94IWH2_9BACT</name>
<dbReference type="KEGG" id="sbr:SY1_08130"/>
<proteinExistence type="predicted"/>